<dbReference type="Gene3D" id="3.60.21.10">
    <property type="match status" value="1"/>
</dbReference>
<dbReference type="AlphaFoldDB" id="A0AA39U225"/>
<evidence type="ECO:0000313" key="2">
    <source>
        <dbReference type="EMBL" id="KAK0610818.1"/>
    </source>
</evidence>
<keyword evidence="3" id="KW-1185">Reference proteome</keyword>
<reference evidence="2" key="1">
    <citation type="submission" date="2023-06" db="EMBL/GenBank/DDBJ databases">
        <title>Genome-scale phylogeny and comparative genomics of the fungal order Sordariales.</title>
        <authorList>
            <consortium name="Lawrence Berkeley National Laboratory"/>
            <person name="Hensen N."/>
            <person name="Bonometti L."/>
            <person name="Westerberg I."/>
            <person name="Brannstrom I.O."/>
            <person name="Guillou S."/>
            <person name="Cros-Aarteil S."/>
            <person name="Calhoun S."/>
            <person name="Haridas S."/>
            <person name="Kuo A."/>
            <person name="Mondo S."/>
            <person name="Pangilinan J."/>
            <person name="Riley R."/>
            <person name="Labutti K."/>
            <person name="Andreopoulos B."/>
            <person name="Lipzen A."/>
            <person name="Chen C."/>
            <person name="Yanf M."/>
            <person name="Daum C."/>
            <person name="Ng V."/>
            <person name="Clum A."/>
            <person name="Steindorff A."/>
            <person name="Ohm R."/>
            <person name="Martin F."/>
            <person name="Silar P."/>
            <person name="Natvig D."/>
            <person name="Lalanne C."/>
            <person name="Gautier V."/>
            <person name="Ament-Velasquez S.L."/>
            <person name="Kruys A."/>
            <person name="Hutchinson M.I."/>
            <person name="Powell A.J."/>
            <person name="Barry K."/>
            <person name="Miller A.N."/>
            <person name="Grigoriev I.V."/>
            <person name="Debuchy R."/>
            <person name="Gladieux P."/>
            <person name="Thoren M.H."/>
            <person name="Johannesson H."/>
        </authorList>
    </citation>
    <scope>NUCLEOTIDE SEQUENCE</scope>
    <source>
        <strain evidence="2">CBS 606.72</strain>
    </source>
</reference>
<evidence type="ECO:0000259" key="1">
    <source>
        <dbReference type="Pfam" id="PF00149"/>
    </source>
</evidence>
<gene>
    <name evidence="2" type="ORF">B0T14DRAFT_570749</name>
</gene>
<dbReference type="InterPro" id="IPR029052">
    <property type="entry name" value="Metallo-depent_PP-like"/>
</dbReference>
<dbReference type="SUPFAM" id="SSF56300">
    <property type="entry name" value="Metallo-dependent phosphatases"/>
    <property type="match status" value="1"/>
</dbReference>
<evidence type="ECO:0000313" key="3">
    <source>
        <dbReference type="Proteomes" id="UP001175000"/>
    </source>
</evidence>
<feature type="domain" description="Calcineurin-like phosphoesterase" evidence="1">
    <location>
        <begin position="3"/>
        <end position="229"/>
    </location>
</feature>
<dbReference type="PANTHER" id="PTHR37844:SF2">
    <property type="entry name" value="SER_THR PROTEIN PHOSPHATASE SUPERFAMILY (AFU_ORTHOLOGUE AFUA_1G14840)"/>
    <property type="match status" value="1"/>
</dbReference>
<dbReference type="PANTHER" id="PTHR37844">
    <property type="entry name" value="SER/THR PROTEIN PHOSPHATASE SUPERFAMILY (AFU_ORTHOLOGUE AFUA_1G14840)"/>
    <property type="match status" value="1"/>
</dbReference>
<organism evidence="2 3">
    <name type="scientific">Immersiella caudata</name>
    <dbReference type="NCBI Taxonomy" id="314043"/>
    <lineage>
        <taxon>Eukaryota</taxon>
        <taxon>Fungi</taxon>
        <taxon>Dikarya</taxon>
        <taxon>Ascomycota</taxon>
        <taxon>Pezizomycotina</taxon>
        <taxon>Sordariomycetes</taxon>
        <taxon>Sordariomycetidae</taxon>
        <taxon>Sordariales</taxon>
        <taxon>Lasiosphaeriaceae</taxon>
        <taxon>Immersiella</taxon>
    </lineage>
</organism>
<sequence>MSIQIVSDLHLEVPMGYDIFTIPPRAPYLALLGDIGNVAKHKTDFLGFLRLQLRQFRAVLFVPGNHEAYGSTWQETQLILCDFESEVRADPSLGEFVLLDHATFRIPDISRKIVFLGCSLFSFVPPESERDVEIRLNDFSNIGGWSVEAHNAAHKRSLDWLNARVAELEQEEDVKMVILTHWSPSLDPRATEARHRGGPISSAFSTDLSGERCFRSGKVNVWAFGHTHYNVDFSVERDGGAGPLRLITNQRGYYFAQAKGFEVEKTIEL</sequence>
<dbReference type="InterPro" id="IPR004843">
    <property type="entry name" value="Calcineurin-like_PHP"/>
</dbReference>
<name>A0AA39U225_9PEZI</name>
<accession>A0AA39U225</accession>
<dbReference type="GO" id="GO:0016787">
    <property type="term" value="F:hydrolase activity"/>
    <property type="evidence" value="ECO:0007669"/>
    <property type="project" value="InterPro"/>
</dbReference>
<protein>
    <submittedName>
        <fullName evidence="2">Calcineurin-like phosphoesterase</fullName>
    </submittedName>
</protein>
<comment type="caution">
    <text evidence="2">The sequence shown here is derived from an EMBL/GenBank/DDBJ whole genome shotgun (WGS) entry which is preliminary data.</text>
</comment>
<dbReference type="Pfam" id="PF00149">
    <property type="entry name" value="Metallophos"/>
    <property type="match status" value="1"/>
</dbReference>
<proteinExistence type="predicted"/>
<dbReference type="Proteomes" id="UP001175000">
    <property type="component" value="Unassembled WGS sequence"/>
</dbReference>
<dbReference type="EMBL" id="JAULSU010000007">
    <property type="protein sequence ID" value="KAK0610818.1"/>
    <property type="molecule type" value="Genomic_DNA"/>
</dbReference>